<evidence type="ECO:0000313" key="6">
    <source>
        <dbReference type="Proteomes" id="UP000678499"/>
    </source>
</evidence>
<dbReference type="EMBL" id="CAJPEX010000618">
    <property type="protein sequence ID" value="CAG0916556.1"/>
    <property type="molecule type" value="Genomic_DNA"/>
</dbReference>
<name>A0A7R9BJU0_9CRUS</name>
<gene>
    <name evidence="5" type="ORF">NMOB1V02_LOCUS4169</name>
</gene>
<comment type="similarity">
    <text evidence="2">Belongs to the ATP11 family.</text>
</comment>
<evidence type="ECO:0000256" key="1">
    <source>
        <dbReference type="ARBA" id="ARBA00004173"/>
    </source>
</evidence>
<evidence type="ECO:0008006" key="7">
    <source>
        <dbReference type="Google" id="ProtNLM"/>
    </source>
</evidence>
<reference evidence="5" key="1">
    <citation type="submission" date="2020-11" db="EMBL/GenBank/DDBJ databases">
        <authorList>
            <person name="Tran Van P."/>
        </authorList>
    </citation>
    <scope>NUCLEOTIDE SEQUENCE</scope>
</reference>
<evidence type="ECO:0000256" key="4">
    <source>
        <dbReference type="ARBA" id="ARBA00023128"/>
    </source>
</evidence>
<dbReference type="PANTHER" id="PTHR13126:SF0">
    <property type="entry name" value="ATP SYNTHASE MITOCHONDRIAL F1 COMPLEX ASSEMBLY FACTOR 1"/>
    <property type="match status" value="1"/>
</dbReference>
<dbReference type="PANTHER" id="PTHR13126">
    <property type="entry name" value="CHAPERONE ATP11"/>
    <property type="match status" value="1"/>
</dbReference>
<dbReference type="GO" id="GO:0033615">
    <property type="term" value="P:mitochondrial proton-transporting ATP synthase complex assembly"/>
    <property type="evidence" value="ECO:0007669"/>
    <property type="project" value="TreeGrafter"/>
</dbReference>
<dbReference type="Pfam" id="PF06644">
    <property type="entry name" value="ATP11"/>
    <property type="match status" value="1"/>
</dbReference>
<comment type="subcellular location">
    <subcellularLocation>
        <location evidence="1">Mitochondrion</location>
    </subcellularLocation>
</comment>
<keyword evidence="3" id="KW-0809">Transit peptide</keyword>
<dbReference type="InterPro" id="IPR010591">
    <property type="entry name" value="ATP11"/>
</dbReference>
<keyword evidence="4" id="KW-0496">Mitochondrion</keyword>
<dbReference type="GO" id="GO:0005739">
    <property type="term" value="C:mitochondrion"/>
    <property type="evidence" value="ECO:0007669"/>
    <property type="project" value="UniProtKB-SubCell"/>
</dbReference>
<dbReference type="Proteomes" id="UP000678499">
    <property type="component" value="Unassembled WGS sequence"/>
</dbReference>
<accession>A0A7R9BJU0</accession>
<proteinExistence type="inferred from homology"/>
<dbReference type="OrthoDB" id="16535at2759"/>
<evidence type="ECO:0000256" key="2">
    <source>
        <dbReference type="ARBA" id="ARBA00009116"/>
    </source>
</evidence>
<dbReference type="EMBL" id="OA882655">
    <property type="protein sequence ID" value="CAD7276404.1"/>
    <property type="molecule type" value="Genomic_DNA"/>
</dbReference>
<sequence>MLRMLFENSCRLRLYPCASWSLKSVRFLQLSRMNFQEELQKLQTNPYFEKYSEKIAKLKQTSPNEFLARIENSVKIRKTEESRTDSRKISTQPGQARNEILGYRKKTLSQVVKMELLTGKTKTEIVDIWSEYHSNKDCLIGAVVPCESYSCLEENGTHFPMFLLPLPRENGYEFFVVQFSSEEFHFTSLINYQAHQENAPECLSLSFFPDFRDEHGIVLMRGEYDKNVLSAIEARCLVNQIQLYYDGKDSKKYQLLQRFTKSPNEFKHMDLVSELESISLR</sequence>
<evidence type="ECO:0000256" key="3">
    <source>
        <dbReference type="ARBA" id="ARBA00022946"/>
    </source>
</evidence>
<keyword evidence="6" id="KW-1185">Reference proteome</keyword>
<evidence type="ECO:0000313" key="5">
    <source>
        <dbReference type="EMBL" id="CAD7276404.1"/>
    </source>
</evidence>
<organism evidence="5">
    <name type="scientific">Notodromas monacha</name>
    <dbReference type="NCBI Taxonomy" id="399045"/>
    <lineage>
        <taxon>Eukaryota</taxon>
        <taxon>Metazoa</taxon>
        <taxon>Ecdysozoa</taxon>
        <taxon>Arthropoda</taxon>
        <taxon>Crustacea</taxon>
        <taxon>Oligostraca</taxon>
        <taxon>Ostracoda</taxon>
        <taxon>Podocopa</taxon>
        <taxon>Podocopida</taxon>
        <taxon>Cypridocopina</taxon>
        <taxon>Cypridoidea</taxon>
        <taxon>Cyprididae</taxon>
        <taxon>Notodromas</taxon>
    </lineage>
</organism>
<dbReference type="AlphaFoldDB" id="A0A7R9BJU0"/>
<protein>
    <recommendedName>
        <fullName evidence="7">ATP synthase mitochondrial F1 complex assembly factor 1</fullName>
    </recommendedName>
</protein>